<accession>A0A663MG50</accession>
<name>A0A663MG50_ATHCN</name>
<protein>
    <submittedName>
        <fullName evidence="1">Uncharacterized protein</fullName>
    </submittedName>
</protein>
<keyword evidence="2" id="KW-1185">Reference proteome</keyword>
<evidence type="ECO:0000313" key="1">
    <source>
        <dbReference type="Ensembl" id="ENSACUP00000010859.1"/>
    </source>
</evidence>
<reference evidence="1" key="2">
    <citation type="submission" date="2025-09" db="UniProtKB">
        <authorList>
            <consortium name="Ensembl"/>
        </authorList>
    </citation>
    <scope>IDENTIFICATION</scope>
</reference>
<organism evidence="1 2">
    <name type="scientific">Athene cunicularia</name>
    <name type="common">Burrowing owl</name>
    <name type="synonym">Speotyto cunicularia</name>
    <dbReference type="NCBI Taxonomy" id="194338"/>
    <lineage>
        <taxon>Eukaryota</taxon>
        <taxon>Metazoa</taxon>
        <taxon>Chordata</taxon>
        <taxon>Craniata</taxon>
        <taxon>Vertebrata</taxon>
        <taxon>Euteleostomi</taxon>
        <taxon>Archelosauria</taxon>
        <taxon>Archosauria</taxon>
        <taxon>Dinosauria</taxon>
        <taxon>Saurischia</taxon>
        <taxon>Theropoda</taxon>
        <taxon>Coelurosauria</taxon>
        <taxon>Aves</taxon>
        <taxon>Neognathae</taxon>
        <taxon>Neoaves</taxon>
        <taxon>Telluraves</taxon>
        <taxon>Strigiformes</taxon>
        <taxon>Strigidae</taxon>
        <taxon>Athene</taxon>
    </lineage>
</organism>
<dbReference type="Ensembl" id="ENSACUT00000011587.1">
    <property type="protein sequence ID" value="ENSACUP00000010859.1"/>
    <property type="gene ID" value="ENSACUG00000007358.1"/>
</dbReference>
<proteinExistence type="predicted"/>
<dbReference type="AlphaFoldDB" id="A0A663MG50"/>
<reference evidence="1" key="1">
    <citation type="submission" date="2025-08" db="UniProtKB">
        <authorList>
            <consortium name="Ensembl"/>
        </authorList>
    </citation>
    <scope>IDENTIFICATION</scope>
</reference>
<evidence type="ECO:0000313" key="2">
    <source>
        <dbReference type="Proteomes" id="UP000472269"/>
    </source>
</evidence>
<dbReference type="Proteomes" id="UP000472269">
    <property type="component" value="Unplaced"/>
</dbReference>
<sequence length="85" mass="9778">LLSQATVWPRKQFFLRCYLRSPIWMVINHLLLSSALIKYEPALASQRALQYVLTQLNSVCSIKGQHSQNKAINNDICLVNTCSEW</sequence>